<dbReference type="GO" id="GO:0005886">
    <property type="term" value="C:plasma membrane"/>
    <property type="evidence" value="ECO:0007669"/>
    <property type="project" value="UniProtKB-SubCell"/>
</dbReference>
<dbReference type="GO" id="GO:0015833">
    <property type="term" value="P:peptide transport"/>
    <property type="evidence" value="ECO:0007669"/>
    <property type="project" value="InterPro"/>
</dbReference>
<dbReference type="Gene3D" id="3.40.50.300">
    <property type="entry name" value="P-loop containing nucleotide triphosphate hydrolases"/>
    <property type="match status" value="1"/>
</dbReference>
<dbReference type="SMART" id="SM00382">
    <property type="entry name" value="AAA"/>
    <property type="match status" value="1"/>
</dbReference>
<dbReference type="NCBIfam" id="TIGR01727">
    <property type="entry name" value="oligo_HPY"/>
    <property type="match status" value="1"/>
</dbReference>
<dbReference type="Pfam" id="PF08352">
    <property type="entry name" value="oligo_HPY"/>
    <property type="match status" value="1"/>
</dbReference>
<dbReference type="InterPro" id="IPR003593">
    <property type="entry name" value="AAA+_ATPase"/>
</dbReference>
<name>A0A2W5SBG0_ANCNO</name>
<dbReference type="PANTHER" id="PTHR43297:SF2">
    <property type="entry name" value="DIPEPTIDE TRANSPORT ATP-BINDING PROTEIN DPPD"/>
    <property type="match status" value="1"/>
</dbReference>
<evidence type="ECO:0000256" key="5">
    <source>
        <dbReference type="ARBA" id="ARBA00022741"/>
    </source>
</evidence>
<dbReference type="InterPro" id="IPR003439">
    <property type="entry name" value="ABC_transporter-like_ATP-bd"/>
</dbReference>
<keyword evidence="6 9" id="KW-0067">ATP-binding</keyword>
<dbReference type="Proteomes" id="UP000248887">
    <property type="component" value="Unassembled WGS sequence"/>
</dbReference>
<keyword evidence="5" id="KW-0547">Nucleotide-binding</keyword>
<dbReference type="FunFam" id="3.40.50.300:FF:000016">
    <property type="entry name" value="Oligopeptide ABC transporter ATP-binding component"/>
    <property type="match status" value="1"/>
</dbReference>
<dbReference type="AlphaFoldDB" id="A0A2W5SBG0"/>
<organism evidence="9 10">
    <name type="scientific">Ancylobacter novellus</name>
    <name type="common">Thiobacillus novellus</name>
    <dbReference type="NCBI Taxonomy" id="921"/>
    <lineage>
        <taxon>Bacteria</taxon>
        <taxon>Pseudomonadati</taxon>
        <taxon>Pseudomonadota</taxon>
        <taxon>Alphaproteobacteria</taxon>
        <taxon>Hyphomicrobiales</taxon>
        <taxon>Xanthobacteraceae</taxon>
        <taxon>Ancylobacter</taxon>
    </lineage>
</organism>
<comment type="subcellular location">
    <subcellularLocation>
        <location evidence="1">Cell inner membrane</location>
        <topology evidence="1">Peripheral membrane protein</topology>
    </subcellularLocation>
</comment>
<evidence type="ECO:0000259" key="8">
    <source>
        <dbReference type="PROSITE" id="PS50893"/>
    </source>
</evidence>
<dbReference type="GO" id="GO:0005524">
    <property type="term" value="F:ATP binding"/>
    <property type="evidence" value="ECO:0007669"/>
    <property type="project" value="UniProtKB-KW"/>
</dbReference>
<reference evidence="9 10" key="1">
    <citation type="submission" date="2017-08" db="EMBL/GenBank/DDBJ databases">
        <title>Infants hospitalized years apart are colonized by the same room-sourced microbial strains.</title>
        <authorList>
            <person name="Brooks B."/>
            <person name="Olm M.R."/>
            <person name="Firek B.A."/>
            <person name="Baker R."/>
            <person name="Thomas B.C."/>
            <person name="Morowitz M.J."/>
            <person name="Banfield J.F."/>
        </authorList>
    </citation>
    <scope>NUCLEOTIDE SEQUENCE [LARGE SCALE GENOMIC DNA]</scope>
    <source>
        <strain evidence="9">S2_005_001_R2_27</strain>
    </source>
</reference>
<dbReference type="Pfam" id="PF00005">
    <property type="entry name" value="ABC_tran"/>
    <property type="match status" value="1"/>
</dbReference>
<dbReference type="PROSITE" id="PS50893">
    <property type="entry name" value="ABC_TRANSPORTER_2"/>
    <property type="match status" value="1"/>
</dbReference>
<feature type="domain" description="ABC transporter" evidence="8">
    <location>
        <begin position="5"/>
        <end position="254"/>
    </location>
</feature>
<evidence type="ECO:0000256" key="3">
    <source>
        <dbReference type="ARBA" id="ARBA00022448"/>
    </source>
</evidence>
<evidence type="ECO:0000256" key="1">
    <source>
        <dbReference type="ARBA" id="ARBA00004417"/>
    </source>
</evidence>
<evidence type="ECO:0000256" key="7">
    <source>
        <dbReference type="ARBA" id="ARBA00023136"/>
    </source>
</evidence>
<sequence>MGAIIDLDDVSITYGGDRGMVPAVRGITLTLQRGRILGLVGESGSGKSSLVGALLALLPKSASVKGRVTIDGRDLYALSERERRAMRGREVATVSQDPFTALNPVVRIGTQLVEFQHWLPNLSRAQKLARAGAMLERVDIADPATRLRQYPHQLSGGLRQRIAIAGALLVNPKLLIADEPTTALDATTEAEVIELIRELRGEVDGSIVLVTHDMGVVGQLCDDVAVMYAGELVESGPVDAVLGHPRHPYTRALLACDPARIATASRHLPTIAGTVPSPTNLPEGCIFAARCEEAMPLCREVRPRLAAAGAARVACHLASPS</sequence>
<dbReference type="InterPro" id="IPR050388">
    <property type="entry name" value="ABC_Ni/Peptide_Import"/>
</dbReference>
<proteinExistence type="inferred from homology"/>
<dbReference type="PANTHER" id="PTHR43297">
    <property type="entry name" value="OLIGOPEPTIDE TRANSPORT ATP-BINDING PROTEIN APPD"/>
    <property type="match status" value="1"/>
</dbReference>
<evidence type="ECO:0000313" key="10">
    <source>
        <dbReference type="Proteomes" id="UP000248887"/>
    </source>
</evidence>
<protein>
    <submittedName>
        <fullName evidence="9">Peptide ABC transporter ATP-binding protein</fullName>
    </submittedName>
</protein>
<evidence type="ECO:0000256" key="2">
    <source>
        <dbReference type="ARBA" id="ARBA00005417"/>
    </source>
</evidence>
<dbReference type="GO" id="GO:0055085">
    <property type="term" value="P:transmembrane transport"/>
    <property type="evidence" value="ECO:0007669"/>
    <property type="project" value="UniProtKB-ARBA"/>
</dbReference>
<keyword evidence="7" id="KW-0472">Membrane</keyword>
<dbReference type="GO" id="GO:0016887">
    <property type="term" value="F:ATP hydrolysis activity"/>
    <property type="evidence" value="ECO:0007669"/>
    <property type="project" value="InterPro"/>
</dbReference>
<dbReference type="CDD" id="cd03257">
    <property type="entry name" value="ABC_NikE_OppD_transporters"/>
    <property type="match status" value="1"/>
</dbReference>
<keyword evidence="3" id="KW-0813">Transport</keyword>
<dbReference type="EMBL" id="QFQD01000072">
    <property type="protein sequence ID" value="PZQ80077.1"/>
    <property type="molecule type" value="Genomic_DNA"/>
</dbReference>
<evidence type="ECO:0000256" key="6">
    <source>
        <dbReference type="ARBA" id="ARBA00022840"/>
    </source>
</evidence>
<gene>
    <name evidence="9" type="ORF">DI549_18210</name>
</gene>
<evidence type="ECO:0000313" key="9">
    <source>
        <dbReference type="EMBL" id="PZQ80077.1"/>
    </source>
</evidence>
<comment type="similarity">
    <text evidence="2">Belongs to the ABC transporter superfamily.</text>
</comment>
<dbReference type="InterPro" id="IPR013563">
    <property type="entry name" value="Oligopep_ABC_C"/>
</dbReference>
<dbReference type="InterPro" id="IPR027417">
    <property type="entry name" value="P-loop_NTPase"/>
</dbReference>
<keyword evidence="4" id="KW-1003">Cell membrane</keyword>
<evidence type="ECO:0000256" key="4">
    <source>
        <dbReference type="ARBA" id="ARBA00022475"/>
    </source>
</evidence>
<accession>A0A2W5SBG0</accession>
<dbReference type="SUPFAM" id="SSF52540">
    <property type="entry name" value="P-loop containing nucleoside triphosphate hydrolases"/>
    <property type="match status" value="1"/>
</dbReference>
<comment type="caution">
    <text evidence="9">The sequence shown here is derived from an EMBL/GenBank/DDBJ whole genome shotgun (WGS) entry which is preliminary data.</text>
</comment>